<organism evidence="4 5">
    <name type="scientific">Anaerofustis stercorihominis</name>
    <dbReference type="NCBI Taxonomy" id="214853"/>
    <lineage>
        <taxon>Bacteria</taxon>
        <taxon>Bacillati</taxon>
        <taxon>Bacillota</taxon>
        <taxon>Clostridia</taxon>
        <taxon>Eubacteriales</taxon>
        <taxon>Eubacteriaceae</taxon>
        <taxon>Anaerofustis</taxon>
    </lineage>
</organism>
<dbReference type="InterPro" id="IPR010982">
    <property type="entry name" value="Lambda_DNA-bd_dom_sf"/>
</dbReference>
<dbReference type="AlphaFoldDB" id="A0A3E3E2A4"/>
<keyword evidence="1" id="KW-0238">DNA-binding</keyword>
<dbReference type="Proteomes" id="UP000261212">
    <property type="component" value="Unassembled WGS sequence"/>
</dbReference>
<dbReference type="PANTHER" id="PTHR46558">
    <property type="entry name" value="TRACRIPTIONAL REGULATORY PROTEIN-RELATED-RELATED"/>
    <property type="match status" value="1"/>
</dbReference>
<keyword evidence="2" id="KW-0175">Coiled coil</keyword>
<dbReference type="EMBL" id="QUSM01000002">
    <property type="protein sequence ID" value="RGD75603.1"/>
    <property type="molecule type" value="Genomic_DNA"/>
</dbReference>
<accession>A0A3E3E2A4</accession>
<reference evidence="4 5" key="1">
    <citation type="submission" date="2018-08" db="EMBL/GenBank/DDBJ databases">
        <title>A genome reference for cultivated species of the human gut microbiota.</title>
        <authorList>
            <person name="Zou Y."/>
            <person name="Xue W."/>
            <person name="Luo G."/>
        </authorList>
    </citation>
    <scope>NUCLEOTIDE SEQUENCE [LARGE SCALE GENOMIC DNA]</scope>
    <source>
        <strain evidence="4 5">AM25-6</strain>
    </source>
</reference>
<dbReference type="PANTHER" id="PTHR46558:SF11">
    <property type="entry name" value="HTH-TYPE TRANSCRIPTIONAL REGULATOR XRE"/>
    <property type="match status" value="1"/>
</dbReference>
<sequence length="383" mass="44630">MLSIINNASIAFILSLIYNESIKSLYKIRSVKVNINEIIKNKRVEAGLTQENVANYLGVSTPAVNKWEKGVSYPDITLLPPIARLFNIDMNTLLSFNEDLSEKEIGSILNKVSELMKDEGFEAGYEYAMSKIREYPSGNSLILNIGFTLEGGLVMSNTLDKKDEEFYRSEVIKLYERVLNRNDEKTKVQVSYIMILRYINENELDKAEELMKNIPDYNFDKDMLKANLYIKKEEKEKAYEILERKIMSLANDIQTVLLHMIELSLGENKYDEAAYFSSVSYKTAELFDLWEYNKYASDFQICIIKKDIERTISLLENMLPAMLSRWDISSSPLYRHIERKANSPEFAITLLETFINEVKTDKELSYLNESKKFWDLIKKYYNK</sequence>
<evidence type="ECO:0000256" key="1">
    <source>
        <dbReference type="ARBA" id="ARBA00023125"/>
    </source>
</evidence>
<evidence type="ECO:0000313" key="4">
    <source>
        <dbReference type="EMBL" id="RGD75603.1"/>
    </source>
</evidence>
<evidence type="ECO:0000259" key="3">
    <source>
        <dbReference type="PROSITE" id="PS50943"/>
    </source>
</evidence>
<proteinExistence type="predicted"/>
<dbReference type="SUPFAM" id="SSF47413">
    <property type="entry name" value="lambda repressor-like DNA-binding domains"/>
    <property type="match status" value="1"/>
</dbReference>
<dbReference type="Pfam" id="PF01381">
    <property type="entry name" value="HTH_3"/>
    <property type="match status" value="1"/>
</dbReference>
<comment type="caution">
    <text evidence="4">The sequence shown here is derived from an EMBL/GenBank/DDBJ whole genome shotgun (WGS) entry which is preliminary data.</text>
</comment>
<evidence type="ECO:0000256" key="2">
    <source>
        <dbReference type="SAM" id="Coils"/>
    </source>
</evidence>
<dbReference type="Gene3D" id="1.10.260.40">
    <property type="entry name" value="lambda repressor-like DNA-binding domains"/>
    <property type="match status" value="1"/>
</dbReference>
<feature type="domain" description="HTH cro/C1-type" evidence="3">
    <location>
        <begin position="39"/>
        <end position="93"/>
    </location>
</feature>
<dbReference type="InterPro" id="IPR001387">
    <property type="entry name" value="Cro/C1-type_HTH"/>
</dbReference>
<dbReference type="GO" id="GO:0003677">
    <property type="term" value="F:DNA binding"/>
    <property type="evidence" value="ECO:0007669"/>
    <property type="project" value="UniProtKB-KW"/>
</dbReference>
<evidence type="ECO:0000313" key="5">
    <source>
        <dbReference type="Proteomes" id="UP000261212"/>
    </source>
</evidence>
<protein>
    <submittedName>
        <fullName evidence="4">XRE family transcriptional regulator</fullName>
    </submittedName>
</protein>
<dbReference type="CDD" id="cd00093">
    <property type="entry name" value="HTH_XRE"/>
    <property type="match status" value="1"/>
</dbReference>
<name>A0A3E3E2A4_9FIRM</name>
<gene>
    <name evidence="4" type="ORF">DW687_04565</name>
</gene>
<dbReference type="PROSITE" id="PS50943">
    <property type="entry name" value="HTH_CROC1"/>
    <property type="match status" value="1"/>
</dbReference>
<dbReference type="SMART" id="SM00530">
    <property type="entry name" value="HTH_XRE"/>
    <property type="match status" value="1"/>
</dbReference>
<feature type="coiled-coil region" evidence="2">
    <location>
        <begin position="225"/>
        <end position="252"/>
    </location>
</feature>